<evidence type="ECO:0000259" key="8">
    <source>
        <dbReference type="PROSITE" id="PS50928"/>
    </source>
</evidence>
<keyword evidence="10" id="KW-1185">Reference proteome</keyword>
<keyword evidence="6 7" id="KW-0472">Membrane</keyword>
<keyword evidence="5 7" id="KW-1133">Transmembrane helix</keyword>
<feature type="transmembrane region" description="Helical" evidence="7">
    <location>
        <begin position="159"/>
        <end position="177"/>
    </location>
</feature>
<dbReference type="CDD" id="cd06261">
    <property type="entry name" value="TM_PBP2"/>
    <property type="match status" value="1"/>
</dbReference>
<dbReference type="InterPro" id="IPR000515">
    <property type="entry name" value="MetI-like"/>
</dbReference>
<dbReference type="Pfam" id="PF00528">
    <property type="entry name" value="BPD_transp_1"/>
    <property type="match status" value="1"/>
</dbReference>
<evidence type="ECO:0000256" key="7">
    <source>
        <dbReference type="RuleBase" id="RU363032"/>
    </source>
</evidence>
<feature type="transmembrane region" description="Helical" evidence="7">
    <location>
        <begin position="236"/>
        <end position="254"/>
    </location>
</feature>
<proteinExistence type="inferred from homology"/>
<sequence length="279" mass="30234">MKRTLSSRLYLLLFLFVFFILVLSWFWPVSSSAVSVPERLQGPSAAYWLGTDQLGRDVLARMLEGASYTIGFSLLAIVLSVLLGVPAGILAGMKGGWIDRLFTRIGDSFLAFPDFLLALLLSAVLGPGLFNVVIAVVLVKWIQYSYLVRGITREVTQGQAVLLSIINGSSTAAIIKAHVFPAIRSHVLVMSTTDVGKVMLLIASLSYIGLGAQPPSAEWGAMLNESRAYFTDSPRLLLIPGAAIAGTALLFHSAGDKWRDSFLKEETEAKEEKQRAANG</sequence>
<evidence type="ECO:0000256" key="6">
    <source>
        <dbReference type="ARBA" id="ARBA00023136"/>
    </source>
</evidence>
<gene>
    <name evidence="9" type="ORF">ATL39_0105</name>
</gene>
<dbReference type="PANTHER" id="PTHR43386:SF1">
    <property type="entry name" value="D,D-DIPEPTIDE TRANSPORT SYSTEM PERMEASE PROTEIN DDPC-RELATED"/>
    <property type="match status" value="1"/>
</dbReference>
<dbReference type="AlphaFoldDB" id="A0A419V748"/>
<evidence type="ECO:0000313" key="10">
    <source>
        <dbReference type="Proteomes" id="UP000285120"/>
    </source>
</evidence>
<dbReference type="Gene3D" id="1.10.3720.10">
    <property type="entry name" value="MetI-like"/>
    <property type="match status" value="1"/>
</dbReference>
<keyword evidence="2 7" id="KW-0813">Transport</keyword>
<dbReference type="PROSITE" id="PS50928">
    <property type="entry name" value="ABC_TM1"/>
    <property type="match status" value="1"/>
</dbReference>
<dbReference type="GO" id="GO:0005886">
    <property type="term" value="C:plasma membrane"/>
    <property type="evidence" value="ECO:0007669"/>
    <property type="project" value="UniProtKB-SubCell"/>
</dbReference>
<evidence type="ECO:0000256" key="3">
    <source>
        <dbReference type="ARBA" id="ARBA00022475"/>
    </source>
</evidence>
<evidence type="ECO:0000313" key="9">
    <source>
        <dbReference type="EMBL" id="RKD75895.1"/>
    </source>
</evidence>
<feature type="transmembrane region" description="Helical" evidence="7">
    <location>
        <begin position="114"/>
        <end position="139"/>
    </location>
</feature>
<dbReference type="PANTHER" id="PTHR43386">
    <property type="entry name" value="OLIGOPEPTIDE TRANSPORT SYSTEM PERMEASE PROTEIN APPC"/>
    <property type="match status" value="1"/>
</dbReference>
<comment type="subcellular location">
    <subcellularLocation>
        <location evidence="1 7">Cell membrane</location>
        <topology evidence="1 7">Multi-pass membrane protein</topology>
    </subcellularLocation>
</comment>
<reference evidence="9 10" key="1">
    <citation type="submission" date="2018-09" db="EMBL/GenBank/DDBJ databases">
        <title>Genomic Encyclopedia of Archaeal and Bacterial Type Strains, Phase II (KMG-II): from individual species to whole genera.</title>
        <authorList>
            <person name="Goeker M."/>
        </authorList>
    </citation>
    <scope>NUCLEOTIDE SEQUENCE [LARGE SCALE GENOMIC DNA]</scope>
    <source>
        <strain evidence="9 10">DSM 17008</strain>
    </source>
</reference>
<keyword evidence="4 7" id="KW-0812">Transmembrane</keyword>
<feature type="domain" description="ABC transmembrane type-1" evidence="8">
    <location>
        <begin position="66"/>
        <end position="255"/>
    </location>
</feature>
<dbReference type="RefSeq" id="WP_120191322.1">
    <property type="nucleotide sequence ID" value="NZ_RAPK01000006.1"/>
</dbReference>
<feature type="transmembrane region" description="Helical" evidence="7">
    <location>
        <begin position="70"/>
        <end position="93"/>
    </location>
</feature>
<keyword evidence="3" id="KW-1003">Cell membrane</keyword>
<feature type="transmembrane region" description="Helical" evidence="7">
    <location>
        <begin position="9"/>
        <end position="27"/>
    </location>
</feature>
<dbReference type="OrthoDB" id="9797472at2"/>
<evidence type="ECO:0000256" key="4">
    <source>
        <dbReference type="ARBA" id="ARBA00022692"/>
    </source>
</evidence>
<dbReference type="EMBL" id="RAPK01000006">
    <property type="protein sequence ID" value="RKD75895.1"/>
    <property type="molecule type" value="Genomic_DNA"/>
</dbReference>
<dbReference type="InterPro" id="IPR035906">
    <property type="entry name" value="MetI-like_sf"/>
</dbReference>
<dbReference type="GO" id="GO:0055085">
    <property type="term" value="P:transmembrane transport"/>
    <property type="evidence" value="ECO:0007669"/>
    <property type="project" value="InterPro"/>
</dbReference>
<evidence type="ECO:0000256" key="2">
    <source>
        <dbReference type="ARBA" id="ARBA00022448"/>
    </source>
</evidence>
<dbReference type="Proteomes" id="UP000285120">
    <property type="component" value="Unassembled WGS sequence"/>
</dbReference>
<comment type="similarity">
    <text evidence="7">Belongs to the binding-protein-dependent transport system permease family.</text>
</comment>
<evidence type="ECO:0000256" key="5">
    <source>
        <dbReference type="ARBA" id="ARBA00022989"/>
    </source>
</evidence>
<protein>
    <submittedName>
        <fullName evidence="9">Peptide/nickel transport system permease protein</fullName>
    </submittedName>
</protein>
<name>A0A419V748_9BACL</name>
<accession>A0A419V748</accession>
<dbReference type="InterPro" id="IPR050366">
    <property type="entry name" value="BP-dependent_transpt_permease"/>
</dbReference>
<dbReference type="SUPFAM" id="SSF161098">
    <property type="entry name" value="MetI-like"/>
    <property type="match status" value="1"/>
</dbReference>
<organism evidence="9 10">
    <name type="scientific">Sinobaca qinghaiensis</name>
    <dbReference type="NCBI Taxonomy" id="342944"/>
    <lineage>
        <taxon>Bacteria</taxon>
        <taxon>Bacillati</taxon>
        <taxon>Bacillota</taxon>
        <taxon>Bacilli</taxon>
        <taxon>Bacillales</taxon>
        <taxon>Sporolactobacillaceae</taxon>
        <taxon>Sinobaca</taxon>
    </lineage>
</organism>
<comment type="caution">
    <text evidence="9">The sequence shown here is derived from an EMBL/GenBank/DDBJ whole genome shotgun (WGS) entry which is preliminary data.</text>
</comment>
<evidence type="ECO:0000256" key="1">
    <source>
        <dbReference type="ARBA" id="ARBA00004651"/>
    </source>
</evidence>